<dbReference type="AlphaFoldDB" id="A0A7T1F3C5"/>
<dbReference type="SUPFAM" id="SSF51182">
    <property type="entry name" value="RmlC-like cupins"/>
    <property type="match status" value="1"/>
</dbReference>
<dbReference type="InterPro" id="IPR011051">
    <property type="entry name" value="RmlC_Cupin_sf"/>
</dbReference>
<dbReference type="InterPro" id="IPR003313">
    <property type="entry name" value="AraC-bd"/>
</dbReference>
<dbReference type="Proteomes" id="UP000594463">
    <property type="component" value="Chromosome"/>
</dbReference>
<dbReference type="GO" id="GO:0003677">
    <property type="term" value="F:DNA binding"/>
    <property type="evidence" value="ECO:0007669"/>
    <property type="project" value="UniProtKB-KW"/>
</dbReference>
<organism evidence="3 4">
    <name type="scientific">Atribacter laminatus</name>
    <dbReference type="NCBI Taxonomy" id="2847778"/>
    <lineage>
        <taxon>Bacteria</taxon>
        <taxon>Pseudomonadati</taxon>
        <taxon>Atribacterota</taxon>
        <taxon>Atribacteria</taxon>
        <taxon>Atribacterales</taxon>
        <taxon>Atribacteraceae</taxon>
        <taxon>Atribacter</taxon>
    </lineage>
</organism>
<sequence length="133" mass="15334">MKIKKSHELNGIQVSKPFSREVRVIFSPDVDEGCGCNLIRATIYPFSKTDYRPRDRVEIVFIVSGKGIFVCNDKKYPIESETALYIEKGDKIQIINTESQNLNLISFYTNPYNSYDLYQKLLSAAERAQREVD</sequence>
<dbReference type="EMBL" id="CP065383">
    <property type="protein sequence ID" value="QPM68505.1"/>
    <property type="molecule type" value="Genomic_DNA"/>
</dbReference>
<dbReference type="KEGG" id="alam:RT761_01726"/>
<accession>A0A7T1F3C5</accession>
<proteinExistence type="predicted"/>
<dbReference type="Gene3D" id="2.60.120.10">
    <property type="entry name" value="Jelly Rolls"/>
    <property type="match status" value="1"/>
</dbReference>
<keyword evidence="1" id="KW-0238">DNA-binding</keyword>
<evidence type="ECO:0000313" key="3">
    <source>
        <dbReference type="EMBL" id="QPM68505.1"/>
    </source>
</evidence>
<evidence type="ECO:0000256" key="1">
    <source>
        <dbReference type="ARBA" id="ARBA00023125"/>
    </source>
</evidence>
<dbReference type="RefSeq" id="WP_218111009.1">
    <property type="nucleotide sequence ID" value="NZ_CP065383.1"/>
</dbReference>
<dbReference type="InterPro" id="IPR014710">
    <property type="entry name" value="RmlC-like_jellyroll"/>
</dbReference>
<protein>
    <submittedName>
        <fullName evidence="3">HTH-type transcriptional activator RhaR</fullName>
    </submittedName>
</protein>
<evidence type="ECO:0000313" key="4">
    <source>
        <dbReference type="Proteomes" id="UP000594463"/>
    </source>
</evidence>
<name>A0A7T1F3C5_ATRLM</name>
<gene>
    <name evidence="3" type="primary">rhaR</name>
    <name evidence="3" type="ORF">RT761_01726</name>
</gene>
<feature type="domain" description="AraC-type arabinose-binding/dimerisation" evidence="2">
    <location>
        <begin position="47"/>
        <end position="111"/>
    </location>
</feature>
<reference evidence="3 4" key="1">
    <citation type="journal article" date="2021" name="Nat. Commun.">
        <title>Isolation of a member of the candidate phylum Atribacteria reveals a unique cell membrane structure.</title>
        <authorList>
            <person name="Taiki K."/>
            <person name="Nobu M.K."/>
            <person name="Kusada H."/>
            <person name="Meng X.-Y."/>
            <person name="Hosoki N."/>
            <person name="Uematsu K."/>
            <person name="Yoshioka H."/>
            <person name="Kamagata Y."/>
            <person name="Tamaki H."/>
        </authorList>
    </citation>
    <scope>NUCLEOTIDE SEQUENCE [LARGE SCALE GENOMIC DNA]</scope>
    <source>
        <strain evidence="3 4">RT761</strain>
    </source>
</reference>
<keyword evidence="4" id="KW-1185">Reference proteome</keyword>
<dbReference type="GO" id="GO:0006355">
    <property type="term" value="P:regulation of DNA-templated transcription"/>
    <property type="evidence" value="ECO:0007669"/>
    <property type="project" value="InterPro"/>
</dbReference>
<dbReference type="Pfam" id="PF02311">
    <property type="entry name" value="AraC_binding"/>
    <property type="match status" value="1"/>
</dbReference>
<evidence type="ECO:0000259" key="2">
    <source>
        <dbReference type="Pfam" id="PF02311"/>
    </source>
</evidence>